<dbReference type="Proteomes" id="UP001163835">
    <property type="component" value="Unassembled WGS sequence"/>
</dbReference>
<organism evidence="1 2">
    <name type="scientific">Lentinula aff. lateritia</name>
    <dbReference type="NCBI Taxonomy" id="2804960"/>
    <lineage>
        <taxon>Eukaryota</taxon>
        <taxon>Fungi</taxon>
        <taxon>Dikarya</taxon>
        <taxon>Basidiomycota</taxon>
        <taxon>Agaricomycotina</taxon>
        <taxon>Agaricomycetes</taxon>
        <taxon>Agaricomycetidae</taxon>
        <taxon>Agaricales</taxon>
        <taxon>Marasmiineae</taxon>
        <taxon>Omphalotaceae</taxon>
        <taxon>Lentinula</taxon>
    </lineage>
</organism>
<protein>
    <submittedName>
        <fullName evidence="1">Uncharacterized protein</fullName>
    </submittedName>
</protein>
<gene>
    <name evidence="1" type="ORF">F5876DRAFT_80139</name>
</gene>
<keyword evidence="2" id="KW-1185">Reference proteome</keyword>
<evidence type="ECO:0000313" key="2">
    <source>
        <dbReference type="Proteomes" id="UP001163835"/>
    </source>
</evidence>
<accession>A0ACC1TQY8</accession>
<comment type="caution">
    <text evidence="1">The sequence shown here is derived from an EMBL/GenBank/DDBJ whole genome shotgun (WGS) entry which is preliminary data.</text>
</comment>
<evidence type="ECO:0000313" key="1">
    <source>
        <dbReference type="EMBL" id="KAJ3806988.1"/>
    </source>
</evidence>
<sequence length="223" mass="25087">MASGFHCKACTHTWKRNSDLTQHYLKTQNPDCRKEAEAVIAKLRINHSSPCRSLLQHCPHCQSLPKPDATADQSTGLGEKPELEFEEAPPRSFVGDFFGQNYTAEDFPGFEDEWENEEKGEDEDDGDGEIVATEPQWEPERQQQTCQNSSNMAIDPPTNASKATNSLLHHLPSHRDSIHIQKFGGRAGARLPRSQLHHSGTSYDGFQRYQSSIVDSVMIMYTV</sequence>
<proteinExistence type="predicted"/>
<name>A0ACC1TQY8_9AGAR</name>
<dbReference type="EMBL" id="MU795354">
    <property type="protein sequence ID" value="KAJ3806988.1"/>
    <property type="molecule type" value="Genomic_DNA"/>
</dbReference>
<reference evidence="1" key="1">
    <citation type="submission" date="2022-09" db="EMBL/GenBank/DDBJ databases">
        <title>A Global Phylogenomic Analysis of the Shiitake Genus Lentinula.</title>
        <authorList>
            <consortium name="DOE Joint Genome Institute"/>
            <person name="Sierra-Patev S."/>
            <person name="Min B."/>
            <person name="Naranjo-Ortiz M."/>
            <person name="Looney B."/>
            <person name="Konkel Z."/>
            <person name="Slot J.C."/>
            <person name="Sakamoto Y."/>
            <person name="Steenwyk J.L."/>
            <person name="Rokas A."/>
            <person name="Carro J."/>
            <person name="Camarero S."/>
            <person name="Ferreira P."/>
            <person name="Molpeceres G."/>
            <person name="Ruiz-Duenas F.J."/>
            <person name="Serrano A."/>
            <person name="Henrissat B."/>
            <person name="Drula E."/>
            <person name="Hughes K.W."/>
            <person name="Mata J.L."/>
            <person name="Ishikawa N.K."/>
            <person name="Vargas-Isla R."/>
            <person name="Ushijima S."/>
            <person name="Smith C.A."/>
            <person name="Ahrendt S."/>
            <person name="Andreopoulos W."/>
            <person name="He G."/>
            <person name="Labutti K."/>
            <person name="Lipzen A."/>
            <person name="Ng V."/>
            <person name="Riley R."/>
            <person name="Sandor L."/>
            <person name="Barry K."/>
            <person name="Martinez A.T."/>
            <person name="Xiao Y."/>
            <person name="Gibbons J.G."/>
            <person name="Terashima K."/>
            <person name="Grigoriev I.V."/>
            <person name="Hibbett D.S."/>
        </authorList>
    </citation>
    <scope>NUCLEOTIDE SEQUENCE</scope>
    <source>
        <strain evidence="1">TMI1499</strain>
    </source>
</reference>